<accession>A0A430Q999</accession>
<gene>
    <name evidence="1" type="ORF">DC041_0008189</name>
</gene>
<dbReference type="SUPFAM" id="SSF48334">
    <property type="entry name" value="DNA repair protein MutS, domain III"/>
    <property type="match status" value="1"/>
</dbReference>
<organism evidence="1 2">
    <name type="scientific">Schistosoma bovis</name>
    <name type="common">Blood fluke</name>
    <dbReference type="NCBI Taxonomy" id="6184"/>
    <lineage>
        <taxon>Eukaryota</taxon>
        <taxon>Metazoa</taxon>
        <taxon>Spiralia</taxon>
        <taxon>Lophotrochozoa</taxon>
        <taxon>Platyhelminthes</taxon>
        <taxon>Trematoda</taxon>
        <taxon>Digenea</taxon>
        <taxon>Strigeidida</taxon>
        <taxon>Schistosomatoidea</taxon>
        <taxon>Schistosomatidae</taxon>
        <taxon>Schistosoma</taxon>
    </lineage>
</organism>
<comment type="caution">
    <text evidence="1">The sequence shown here is derived from an EMBL/GenBank/DDBJ whole genome shotgun (WGS) entry which is preliminary data.</text>
</comment>
<protein>
    <submittedName>
        <fullName evidence="1">Uncharacterized protein</fullName>
    </submittedName>
</protein>
<dbReference type="Proteomes" id="UP000290809">
    <property type="component" value="Unassembled WGS sequence"/>
</dbReference>
<dbReference type="AlphaFoldDB" id="A0A430Q999"/>
<dbReference type="InterPro" id="IPR036187">
    <property type="entry name" value="DNA_mismatch_repair_MutS_sf"/>
</dbReference>
<dbReference type="STRING" id="6184.A0A430Q999"/>
<reference evidence="1 2" key="1">
    <citation type="journal article" date="2019" name="PLoS Pathog.">
        <title>Genome sequence of the bovine parasite Schistosoma bovis Tanzania.</title>
        <authorList>
            <person name="Oey H."/>
            <person name="Zakrzewski M."/>
            <person name="Gobert G."/>
            <person name="Gravermann K."/>
            <person name="Stoye J."/>
            <person name="Jones M."/>
            <person name="Mcmanus D."/>
            <person name="Krause L."/>
        </authorList>
    </citation>
    <scope>NUCLEOTIDE SEQUENCE [LARGE SCALE GENOMIC DNA]</scope>
    <source>
        <strain evidence="1 2">TAN1997</strain>
    </source>
</reference>
<dbReference type="Gene3D" id="1.10.1420.10">
    <property type="match status" value="1"/>
</dbReference>
<keyword evidence="2" id="KW-1185">Reference proteome</keyword>
<proteinExistence type="predicted"/>
<evidence type="ECO:0000313" key="2">
    <source>
        <dbReference type="Proteomes" id="UP000290809"/>
    </source>
</evidence>
<name>A0A430Q999_SCHBO</name>
<dbReference type="EMBL" id="QMKO01002235">
    <property type="protein sequence ID" value="RTG84206.1"/>
    <property type="molecule type" value="Genomic_DNA"/>
</dbReference>
<sequence length="79" mass="9554">MKCQTKPTALHRKFLKKAMDNFTLFKDLVESNIDLDYVNQRNEFIIRADKDPLLQEIRNKLDNLEERIRDEFRRVSTNL</sequence>
<evidence type="ECO:0000313" key="1">
    <source>
        <dbReference type="EMBL" id="RTG84206.1"/>
    </source>
</evidence>